<dbReference type="Gene3D" id="3.10.180.50">
    <property type="match status" value="1"/>
</dbReference>
<protein>
    <recommendedName>
        <fullName evidence="6">2-oxoadipate dioxygenase/decarboxylase</fullName>
        <ecNumber evidence="6">1.13.11.93</ecNumber>
    </recommendedName>
    <alternativeName>
        <fullName evidence="7">2-hydroxyglutarate synthase</fullName>
    </alternativeName>
</protein>
<dbReference type="Pfam" id="PF07063">
    <property type="entry name" value="HGLS"/>
    <property type="match status" value="1"/>
</dbReference>
<proteinExistence type="inferred from homology"/>
<organism evidence="8">
    <name type="scientific">Caulobacter sp. (strain K31)</name>
    <dbReference type="NCBI Taxonomy" id="366602"/>
    <lineage>
        <taxon>Bacteria</taxon>
        <taxon>Pseudomonadati</taxon>
        <taxon>Pseudomonadota</taxon>
        <taxon>Alphaproteobacteria</taxon>
        <taxon>Caulobacterales</taxon>
        <taxon>Caulobacteraceae</taxon>
        <taxon>Caulobacter</taxon>
    </lineage>
</organism>
<keyword evidence="2" id="KW-0223">Dioxygenase</keyword>
<evidence type="ECO:0000313" key="8">
    <source>
        <dbReference type="EMBL" id="ABZ73449.1"/>
    </source>
</evidence>
<evidence type="ECO:0000256" key="3">
    <source>
        <dbReference type="ARBA" id="ARBA00023002"/>
    </source>
</evidence>
<evidence type="ECO:0000256" key="6">
    <source>
        <dbReference type="ARBA" id="ARBA00035023"/>
    </source>
</evidence>
<dbReference type="EC" id="1.13.11.93" evidence="6"/>
<comment type="cofactor">
    <cofactor evidence="1">
        <name>Fe(2+)</name>
        <dbReference type="ChEBI" id="CHEBI:29033"/>
    </cofactor>
</comment>
<evidence type="ECO:0000256" key="2">
    <source>
        <dbReference type="ARBA" id="ARBA00022964"/>
    </source>
</evidence>
<name>B0SZC0_CAUSK</name>
<dbReference type="GO" id="GO:0051213">
    <property type="term" value="F:dioxygenase activity"/>
    <property type="evidence" value="ECO:0007669"/>
    <property type="project" value="UniProtKB-KW"/>
</dbReference>
<keyword evidence="4" id="KW-0408">Iron</keyword>
<keyword evidence="3" id="KW-0560">Oxidoreductase</keyword>
<accession>B0SZC0</accession>
<sequence length="339" mass="36368" precursor="true">MSHLATLVASAVGQKAAATILDVLDIDPALTREADGPVSRAVFAMAMNAVLFHDIMGRVPLGAAYVSERRAAGHKVLFDHGALRTIDFGEGRPTGALPGGHLAFARILEPLGYAMADLYPLDRLKMTGRAYAHVDFPEAIPQFFVSELHVTRFSPAFQVIAHAVFDATADALGIEAQRALAAFAAEEACDLDAARAALPQLVAAFERTHGSLRLEHYQALKAESAEAAWIATEGQSFNHATDRIPDVEAVADAQKVMGRPIKDAVEVSASGRVRQTAFKAQPVERAFVTDDGEVMLTVPGSFHEFISRDPFVDADGVERLDLRFDSSNAQGIFKMTGTG</sequence>
<dbReference type="KEGG" id="cak:Caul_4329"/>
<gene>
    <name evidence="8" type="ordered locus">Caul_4329</name>
</gene>
<dbReference type="EMBL" id="CP000927">
    <property type="protein sequence ID" value="ABZ73449.1"/>
    <property type="molecule type" value="Genomic_DNA"/>
</dbReference>
<dbReference type="InterPro" id="IPR009770">
    <property type="entry name" value="HGLS"/>
</dbReference>
<evidence type="ECO:0000256" key="7">
    <source>
        <dbReference type="ARBA" id="ARBA00035045"/>
    </source>
</evidence>
<evidence type="ECO:0000256" key="1">
    <source>
        <dbReference type="ARBA" id="ARBA00001954"/>
    </source>
</evidence>
<evidence type="ECO:0000256" key="5">
    <source>
        <dbReference type="ARBA" id="ARBA00035013"/>
    </source>
</evidence>
<dbReference type="OrthoDB" id="506370at2"/>
<dbReference type="SMART" id="SM01150">
    <property type="entry name" value="DUF1338"/>
    <property type="match status" value="1"/>
</dbReference>
<evidence type="ECO:0000256" key="4">
    <source>
        <dbReference type="ARBA" id="ARBA00023004"/>
    </source>
</evidence>
<reference evidence="8" key="1">
    <citation type="submission" date="2008-01" db="EMBL/GenBank/DDBJ databases">
        <title>Complete sequence of chromosome of Caulobacter sp. K31.</title>
        <authorList>
            <consortium name="US DOE Joint Genome Institute"/>
            <person name="Copeland A."/>
            <person name="Lucas S."/>
            <person name="Lapidus A."/>
            <person name="Barry K."/>
            <person name="Glavina del Rio T."/>
            <person name="Dalin E."/>
            <person name="Tice H."/>
            <person name="Pitluck S."/>
            <person name="Bruce D."/>
            <person name="Goodwin L."/>
            <person name="Thompson L.S."/>
            <person name="Brettin T."/>
            <person name="Detter J.C."/>
            <person name="Han C."/>
            <person name="Schmutz J."/>
            <person name="Larimer F."/>
            <person name="Land M."/>
            <person name="Hauser L."/>
            <person name="Kyrpides N."/>
            <person name="Kim E."/>
            <person name="Stephens C."/>
            <person name="Richardson P."/>
        </authorList>
    </citation>
    <scope>NUCLEOTIDE SEQUENCE [LARGE SCALE GENOMIC DNA]</scope>
    <source>
        <strain evidence="8">K31</strain>
    </source>
</reference>
<dbReference type="AlphaFoldDB" id="B0SZC0"/>
<dbReference type="eggNOG" id="COG5383">
    <property type="taxonomic scope" value="Bacteria"/>
</dbReference>
<dbReference type="STRING" id="366602.Caul_4329"/>
<comment type="similarity">
    <text evidence="5">Belongs to the 2-oxoadipate dioxygenase/decarboxylase family.</text>
</comment>
<dbReference type="HOGENOM" id="CLU_818046_0_0_5"/>